<reference evidence="2 3" key="1">
    <citation type="submission" date="2020-07" db="EMBL/GenBank/DDBJ databases">
        <title>Sequencing the genomes of 1000 actinobacteria strains.</title>
        <authorList>
            <person name="Klenk H.-P."/>
        </authorList>
    </citation>
    <scope>NUCLEOTIDE SEQUENCE [LARGE SCALE GENOMIC DNA]</scope>
    <source>
        <strain evidence="2 3">CXB654</strain>
    </source>
</reference>
<evidence type="ECO:0000313" key="2">
    <source>
        <dbReference type="EMBL" id="NYE46224.1"/>
    </source>
</evidence>
<name>A0A852TVX6_9ACTN</name>
<accession>A0A852TVX6</accession>
<dbReference type="GO" id="GO:0016020">
    <property type="term" value="C:membrane"/>
    <property type="evidence" value="ECO:0007669"/>
    <property type="project" value="TreeGrafter"/>
</dbReference>
<proteinExistence type="predicted"/>
<dbReference type="AlphaFoldDB" id="A0A852TVX6"/>
<dbReference type="GO" id="GO:0003824">
    <property type="term" value="F:catalytic activity"/>
    <property type="evidence" value="ECO:0007669"/>
    <property type="project" value="UniProtKB-ARBA"/>
</dbReference>
<evidence type="ECO:0000259" key="1">
    <source>
        <dbReference type="Pfam" id="PF00561"/>
    </source>
</evidence>
<evidence type="ECO:0000313" key="3">
    <source>
        <dbReference type="Proteomes" id="UP000589036"/>
    </source>
</evidence>
<dbReference type="EMBL" id="JACCCC010000001">
    <property type="protein sequence ID" value="NYE46224.1"/>
    <property type="molecule type" value="Genomic_DNA"/>
</dbReference>
<organism evidence="2 3">
    <name type="scientific">Spinactinospora alkalitolerans</name>
    <dbReference type="NCBI Taxonomy" id="687207"/>
    <lineage>
        <taxon>Bacteria</taxon>
        <taxon>Bacillati</taxon>
        <taxon>Actinomycetota</taxon>
        <taxon>Actinomycetes</taxon>
        <taxon>Streptosporangiales</taxon>
        <taxon>Nocardiopsidaceae</taxon>
        <taxon>Spinactinospora</taxon>
    </lineage>
</organism>
<dbReference type="Proteomes" id="UP000589036">
    <property type="component" value="Unassembled WGS sequence"/>
</dbReference>
<comment type="caution">
    <text evidence="2">The sequence shown here is derived from an EMBL/GenBank/DDBJ whole genome shotgun (WGS) entry which is preliminary data.</text>
</comment>
<dbReference type="Gene3D" id="3.40.50.1820">
    <property type="entry name" value="alpha/beta hydrolase"/>
    <property type="match status" value="1"/>
</dbReference>
<dbReference type="InterPro" id="IPR000073">
    <property type="entry name" value="AB_hydrolase_1"/>
</dbReference>
<dbReference type="InterPro" id="IPR029058">
    <property type="entry name" value="AB_hydrolase_fold"/>
</dbReference>
<protein>
    <submittedName>
        <fullName evidence="2">Pimeloyl-ACP methyl ester carboxylesterase</fullName>
    </submittedName>
</protein>
<gene>
    <name evidence="2" type="ORF">HDA32_001344</name>
</gene>
<dbReference type="SUPFAM" id="SSF53474">
    <property type="entry name" value="alpha/beta-Hydrolases"/>
    <property type="match status" value="1"/>
</dbReference>
<dbReference type="Pfam" id="PF00561">
    <property type="entry name" value="Abhydrolase_1"/>
    <property type="match status" value="1"/>
</dbReference>
<dbReference type="InterPro" id="IPR050266">
    <property type="entry name" value="AB_hydrolase_sf"/>
</dbReference>
<sequence>MMYEILQGEVPLRYAVLGEPDADRPPVLLVHGFGSNFEANWVRTGWTGALEGAGHRVVGVDLPGHGGSAKPHDPRCYAPDALAGRLADLLDALGIERADAVGYSMGSRLVWQLALTRPGRVRRAVLGGFGPVNAFAGTDLDRLGTGDDSPFGALFGAVAAMPGNDAAALAACARGQAAAPFDPEPAPPGVPLLFVAGERDELASDVESLAAAVPGAELLRVPRRDHRNAVSAQAFKRSADAFLAREHAVSRPS</sequence>
<keyword evidence="3" id="KW-1185">Reference proteome</keyword>
<dbReference type="PANTHER" id="PTHR43798:SF33">
    <property type="entry name" value="HYDROLASE, PUTATIVE (AFU_ORTHOLOGUE AFUA_2G14860)-RELATED"/>
    <property type="match status" value="1"/>
</dbReference>
<feature type="domain" description="AB hydrolase-1" evidence="1">
    <location>
        <begin position="25"/>
        <end position="126"/>
    </location>
</feature>
<dbReference type="PRINTS" id="PR00111">
    <property type="entry name" value="ABHYDROLASE"/>
</dbReference>
<dbReference type="PANTHER" id="PTHR43798">
    <property type="entry name" value="MONOACYLGLYCEROL LIPASE"/>
    <property type="match status" value="1"/>
</dbReference>